<proteinExistence type="predicted"/>
<organism evidence="2 3">
    <name type="scientific">Rhizophagus irregularis (strain DAOM 181602 / DAOM 197198 / MUCL 43194)</name>
    <name type="common">Arbuscular mycorrhizal fungus</name>
    <name type="synonym">Glomus intraradices</name>
    <dbReference type="NCBI Taxonomy" id="747089"/>
    <lineage>
        <taxon>Eukaryota</taxon>
        <taxon>Fungi</taxon>
        <taxon>Fungi incertae sedis</taxon>
        <taxon>Mucoromycota</taxon>
        <taxon>Glomeromycotina</taxon>
        <taxon>Glomeromycetes</taxon>
        <taxon>Glomerales</taxon>
        <taxon>Glomeraceae</taxon>
        <taxon>Rhizophagus</taxon>
    </lineage>
</organism>
<evidence type="ECO:0000259" key="1">
    <source>
        <dbReference type="Pfam" id="PF13649"/>
    </source>
</evidence>
<name>A0A2P4QG76_RHIID</name>
<feature type="domain" description="Methyltransferase" evidence="1">
    <location>
        <begin position="73"/>
        <end position="163"/>
    </location>
</feature>
<reference evidence="2 3" key="2">
    <citation type="journal article" date="2018" name="New Phytol.">
        <title>High intraspecific genome diversity in the model arbuscular mycorrhizal symbiont Rhizophagus irregularis.</title>
        <authorList>
            <person name="Chen E.C.H."/>
            <person name="Morin E."/>
            <person name="Beaudet D."/>
            <person name="Noel J."/>
            <person name="Yildirir G."/>
            <person name="Ndikumana S."/>
            <person name="Charron P."/>
            <person name="St-Onge C."/>
            <person name="Giorgi J."/>
            <person name="Kruger M."/>
            <person name="Marton T."/>
            <person name="Ropars J."/>
            <person name="Grigoriev I.V."/>
            <person name="Hainaut M."/>
            <person name="Henrissat B."/>
            <person name="Roux C."/>
            <person name="Martin F."/>
            <person name="Corradi N."/>
        </authorList>
    </citation>
    <scope>NUCLEOTIDE SEQUENCE [LARGE SCALE GENOMIC DNA]</scope>
    <source>
        <strain evidence="2 3">DAOM 197198</strain>
    </source>
</reference>
<gene>
    <name evidence="2" type="ORF">GLOIN_2v1554589</name>
</gene>
<dbReference type="VEuPathDB" id="FungiDB:RhiirFUN_014439"/>
<evidence type="ECO:0000313" key="2">
    <source>
        <dbReference type="EMBL" id="POG76639.1"/>
    </source>
</evidence>
<dbReference type="Gene3D" id="3.40.50.150">
    <property type="entry name" value="Vaccinia Virus protein VP39"/>
    <property type="match status" value="1"/>
</dbReference>
<dbReference type="InterPro" id="IPR029063">
    <property type="entry name" value="SAM-dependent_MTases_sf"/>
</dbReference>
<evidence type="ECO:0000313" key="3">
    <source>
        <dbReference type="Proteomes" id="UP000018888"/>
    </source>
</evidence>
<dbReference type="GO" id="GO:0008168">
    <property type="term" value="F:methyltransferase activity"/>
    <property type="evidence" value="ECO:0007669"/>
    <property type="project" value="TreeGrafter"/>
</dbReference>
<keyword evidence="3" id="KW-1185">Reference proteome</keyword>
<dbReference type="Pfam" id="PF13649">
    <property type="entry name" value="Methyltransf_25"/>
    <property type="match status" value="1"/>
</dbReference>
<accession>A0A2P4QG76</accession>
<protein>
    <recommendedName>
        <fullName evidence="1">Methyltransferase domain-containing protein</fullName>
    </recommendedName>
</protein>
<dbReference type="AlphaFoldDB" id="A0A2P4QG76"/>
<comment type="caution">
    <text evidence="2">The sequence shown here is derived from an EMBL/GenBank/DDBJ whole genome shotgun (WGS) entry which is preliminary data.</text>
</comment>
<dbReference type="CDD" id="cd02440">
    <property type="entry name" value="AdoMet_MTases"/>
    <property type="match status" value="1"/>
</dbReference>
<dbReference type="PANTHER" id="PTHR43591">
    <property type="entry name" value="METHYLTRANSFERASE"/>
    <property type="match status" value="1"/>
</dbReference>
<dbReference type="InterPro" id="IPR041698">
    <property type="entry name" value="Methyltransf_25"/>
</dbReference>
<sequence>MGQGLTKRIKRKRSLISQQRSIESDTDSNSNISTKIVLQENERTSIYFTYLRGLFNSDFSAPIEDVLILNGKIMETACGSGSWLIDMALRYPNSEFIGLDLNPSPLPTNLPKNTSFIKGNLQSIPYEDEEFDFLKTGELQVDFTEVEYKHAIDEMIRVTKRGGWVEINEPDIYPLRHAPNYAKIVESFYGLLALRGISVMTDKLQYMLYSTNSLQDIQFDCKIINVGPQGGELGNQCAEVYTIYFKDLYGQELADHLGLTYDEYLQTPIFFY</sequence>
<dbReference type="PANTHER" id="PTHR43591:SF24">
    <property type="entry name" value="2-METHOXY-6-POLYPRENYL-1,4-BENZOQUINOL METHYLASE, MITOCHONDRIAL"/>
    <property type="match status" value="1"/>
</dbReference>
<dbReference type="Proteomes" id="UP000018888">
    <property type="component" value="Unassembled WGS sequence"/>
</dbReference>
<reference evidence="2 3" key="1">
    <citation type="journal article" date="2013" name="Proc. Natl. Acad. Sci. U.S.A.">
        <title>Genome of an arbuscular mycorrhizal fungus provides insight into the oldest plant symbiosis.</title>
        <authorList>
            <person name="Tisserant E."/>
            <person name="Malbreil M."/>
            <person name="Kuo A."/>
            <person name="Kohler A."/>
            <person name="Symeonidi A."/>
            <person name="Balestrini R."/>
            <person name="Charron P."/>
            <person name="Duensing N."/>
            <person name="Frei Dit Frey N."/>
            <person name="Gianinazzi-Pearson V."/>
            <person name="Gilbert L.B."/>
            <person name="Handa Y."/>
            <person name="Herr J.R."/>
            <person name="Hijri M."/>
            <person name="Koul R."/>
            <person name="Kawaguchi M."/>
            <person name="Krajinski F."/>
            <person name="Lammers P.J."/>
            <person name="Masclaux F.G."/>
            <person name="Murat C."/>
            <person name="Morin E."/>
            <person name="Ndikumana S."/>
            <person name="Pagni M."/>
            <person name="Petitpierre D."/>
            <person name="Requena N."/>
            <person name="Rosikiewicz P."/>
            <person name="Riley R."/>
            <person name="Saito K."/>
            <person name="San Clemente H."/>
            <person name="Shapiro H."/>
            <person name="van Tuinen D."/>
            <person name="Becard G."/>
            <person name="Bonfante P."/>
            <person name="Paszkowski U."/>
            <person name="Shachar-Hill Y.Y."/>
            <person name="Tuskan G.A."/>
            <person name="Young P.W."/>
            <person name="Sanders I.R."/>
            <person name="Henrissat B."/>
            <person name="Rensing S.A."/>
            <person name="Grigoriev I.V."/>
            <person name="Corradi N."/>
            <person name="Roux C."/>
            <person name="Martin F."/>
        </authorList>
    </citation>
    <scope>NUCLEOTIDE SEQUENCE [LARGE SCALE GENOMIC DNA]</scope>
    <source>
        <strain evidence="2 3">DAOM 197198</strain>
    </source>
</reference>
<dbReference type="SUPFAM" id="SSF53335">
    <property type="entry name" value="S-adenosyl-L-methionine-dependent methyltransferases"/>
    <property type="match status" value="1"/>
</dbReference>
<dbReference type="EMBL" id="AUPC02000048">
    <property type="protein sequence ID" value="POG76639.1"/>
    <property type="molecule type" value="Genomic_DNA"/>
</dbReference>